<dbReference type="FunFam" id="3.30.70.270:FF:000001">
    <property type="entry name" value="Diguanylate cyclase domain protein"/>
    <property type="match status" value="1"/>
</dbReference>
<dbReference type="GO" id="GO:0005886">
    <property type="term" value="C:plasma membrane"/>
    <property type="evidence" value="ECO:0007669"/>
    <property type="project" value="TreeGrafter"/>
</dbReference>
<keyword evidence="4" id="KW-1185">Reference proteome</keyword>
<feature type="transmembrane region" description="Helical" evidence="1">
    <location>
        <begin position="134"/>
        <end position="154"/>
    </location>
</feature>
<proteinExistence type="predicted"/>
<feature type="transmembrane region" description="Helical" evidence="1">
    <location>
        <begin position="97"/>
        <end position="114"/>
    </location>
</feature>
<dbReference type="PANTHER" id="PTHR45138:SF9">
    <property type="entry name" value="DIGUANYLATE CYCLASE DGCM-RELATED"/>
    <property type="match status" value="1"/>
</dbReference>
<name>A0A011AIF8_9ACTN</name>
<reference evidence="3 4" key="1">
    <citation type="submission" date="2013-07" db="EMBL/GenBank/DDBJ databases">
        <authorList>
            <consortium name="DOE Joint Genome Institute"/>
            <person name="Eisen J."/>
            <person name="Huntemann M."/>
            <person name="Han J."/>
            <person name="Chen A."/>
            <person name="Kyrpides N."/>
            <person name="Mavromatis K."/>
            <person name="Markowitz V."/>
            <person name="Palaniappan K."/>
            <person name="Ivanova N."/>
            <person name="Schaumberg A."/>
            <person name="Pati A."/>
            <person name="Liolios K."/>
            <person name="Nordberg H.P."/>
            <person name="Cantor M.N."/>
            <person name="Hua S.X."/>
            <person name="Woyke T."/>
        </authorList>
    </citation>
    <scope>NUCLEOTIDE SEQUENCE [LARGE SCALE GENOMIC DNA]</scope>
    <source>
        <strain evidence="3 4">DSM 44712</strain>
    </source>
</reference>
<dbReference type="AlphaFoldDB" id="A0A011AIF8"/>
<keyword evidence="1" id="KW-0472">Membrane</keyword>
<dbReference type="CDD" id="cd01949">
    <property type="entry name" value="GGDEF"/>
    <property type="match status" value="1"/>
</dbReference>
<feature type="transmembrane region" description="Helical" evidence="1">
    <location>
        <begin position="192"/>
        <end position="213"/>
    </location>
</feature>
<dbReference type="PANTHER" id="PTHR45138">
    <property type="entry name" value="REGULATORY COMPONENTS OF SENSORY TRANSDUCTION SYSTEM"/>
    <property type="match status" value="1"/>
</dbReference>
<dbReference type="Gene3D" id="3.30.70.270">
    <property type="match status" value="1"/>
</dbReference>
<dbReference type="GO" id="GO:1902201">
    <property type="term" value="P:negative regulation of bacterial-type flagellum-dependent cell motility"/>
    <property type="evidence" value="ECO:0007669"/>
    <property type="project" value="TreeGrafter"/>
</dbReference>
<feature type="transmembrane region" description="Helical" evidence="1">
    <location>
        <begin position="160"/>
        <end position="180"/>
    </location>
</feature>
<feature type="transmembrane region" description="Helical" evidence="1">
    <location>
        <begin position="265"/>
        <end position="283"/>
    </location>
</feature>
<evidence type="ECO:0000256" key="1">
    <source>
        <dbReference type="SAM" id="Phobius"/>
    </source>
</evidence>
<dbReference type="InterPro" id="IPR050469">
    <property type="entry name" value="Diguanylate_Cyclase"/>
</dbReference>
<feature type="transmembrane region" description="Helical" evidence="1">
    <location>
        <begin position="33"/>
        <end position="52"/>
    </location>
</feature>
<dbReference type="EMBL" id="JFBT01000001">
    <property type="protein sequence ID" value="EXG81766.1"/>
    <property type="molecule type" value="Genomic_DNA"/>
</dbReference>
<sequence length="489" mass="53125">MRVGDSRRVAAVVLAVIGVLFGIYLLGNEWVRVSVVLVADGAGAVLVLRGVLRHRPPGPLPWLFLAGAQSLAVIADCLFYGGYLFDRAWDFPGPPDLFFLARYPLWFAVALLWVHRSTRHDAFRWRTDVTLVDVAIIVVASALLSWIFVISPLIRDSPDVALLVLYAAYPVGDLILLAVGMRIWFGGGQRSVSLGLLGGFATCWLAADTAYLLSLANGTYRFLGWTEPLWIAAAIALAAAATHPSMVSVGRPSADAPRSGTGRRLVLLGGVSLLAPAAQFVQYLRDGDLHVPVVTATCAVLFVLVMFRMGVLLREQRRIAITDTLTGLRTRRFFEENLALEAERAARFGSPMGVLLVDVDHFKTVNDRYGHKAGDTVLREVARRLRECARAGDVVARYGGEEFALLVAPTDRAGAARLGERLRDAVGGESFRLDDRTELLVTASIGVALLPDHAATPDELTVRADQCLYRAKNAGRNRVVVAGELPVTH</sequence>
<accession>A0A011AIF8</accession>
<dbReference type="GO" id="GO:0043709">
    <property type="term" value="P:cell adhesion involved in single-species biofilm formation"/>
    <property type="evidence" value="ECO:0007669"/>
    <property type="project" value="TreeGrafter"/>
</dbReference>
<organism evidence="3 4">
    <name type="scientific">Cryptosporangium arvum DSM 44712</name>
    <dbReference type="NCBI Taxonomy" id="927661"/>
    <lineage>
        <taxon>Bacteria</taxon>
        <taxon>Bacillati</taxon>
        <taxon>Actinomycetota</taxon>
        <taxon>Actinomycetes</taxon>
        <taxon>Cryptosporangiales</taxon>
        <taxon>Cryptosporangiaceae</taxon>
        <taxon>Cryptosporangium</taxon>
    </lineage>
</organism>
<keyword evidence="1" id="KW-0812">Transmembrane</keyword>
<dbReference type="Pfam" id="PF00990">
    <property type="entry name" value="GGDEF"/>
    <property type="match status" value="1"/>
</dbReference>
<dbReference type="Proteomes" id="UP000021053">
    <property type="component" value="Unassembled WGS sequence"/>
</dbReference>
<dbReference type="NCBIfam" id="TIGR00254">
    <property type="entry name" value="GGDEF"/>
    <property type="match status" value="1"/>
</dbReference>
<dbReference type="SUPFAM" id="SSF55073">
    <property type="entry name" value="Nucleotide cyclase"/>
    <property type="match status" value="1"/>
</dbReference>
<feature type="transmembrane region" description="Helical" evidence="1">
    <location>
        <begin position="64"/>
        <end position="85"/>
    </location>
</feature>
<feature type="domain" description="GGDEF" evidence="2">
    <location>
        <begin position="350"/>
        <end position="484"/>
    </location>
</feature>
<dbReference type="InterPro" id="IPR043128">
    <property type="entry name" value="Rev_trsase/Diguanyl_cyclase"/>
</dbReference>
<feature type="transmembrane region" description="Helical" evidence="1">
    <location>
        <begin position="225"/>
        <end position="244"/>
    </location>
</feature>
<keyword evidence="1" id="KW-1133">Transmembrane helix</keyword>
<comment type="caution">
    <text evidence="3">The sequence shown here is derived from an EMBL/GenBank/DDBJ whole genome shotgun (WGS) entry which is preliminary data.</text>
</comment>
<protein>
    <submittedName>
        <fullName evidence="3">Diguanylate cyclase (GGDEF) domain-containing protein</fullName>
    </submittedName>
</protein>
<gene>
    <name evidence="3" type="ORF">CryarDRAFT_2886</name>
</gene>
<dbReference type="HOGENOM" id="CLU_000445_11_30_11"/>
<evidence type="ECO:0000313" key="3">
    <source>
        <dbReference type="EMBL" id="EXG81766.1"/>
    </source>
</evidence>
<feature type="transmembrane region" description="Helical" evidence="1">
    <location>
        <begin position="289"/>
        <end position="307"/>
    </location>
</feature>
<dbReference type="SMART" id="SM00267">
    <property type="entry name" value="GGDEF"/>
    <property type="match status" value="1"/>
</dbReference>
<dbReference type="PROSITE" id="PS50887">
    <property type="entry name" value="GGDEF"/>
    <property type="match status" value="1"/>
</dbReference>
<evidence type="ECO:0000259" key="2">
    <source>
        <dbReference type="PROSITE" id="PS50887"/>
    </source>
</evidence>
<dbReference type="GO" id="GO:0052621">
    <property type="term" value="F:diguanylate cyclase activity"/>
    <property type="evidence" value="ECO:0007669"/>
    <property type="project" value="TreeGrafter"/>
</dbReference>
<feature type="transmembrane region" description="Helical" evidence="1">
    <location>
        <begin position="9"/>
        <end position="27"/>
    </location>
</feature>
<dbReference type="InterPro" id="IPR029787">
    <property type="entry name" value="Nucleotide_cyclase"/>
</dbReference>
<evidence type="ECO:0000313" key="4">
    <source>
        <dbReference type="Proteomes" id="UP000021053"/>
    </source>
</evidence>
<dbReference type="InterPro" id="IPR000160">
    <property type="entry name" value="GGDEF_dom"/>
</dbReference>